<dbReference type="EMBL" id="BDSP01000207">
    <property type="protein sequence ID" value="GAX24273.1"/>
    <property type="molecule type" value="Genomic_DNA"/>
</dbReference>
<dbReference type="Gene3D" id="2.130.10.10">
    <property type="entry name" value="YVTN repeat-like/Quinoprotein amine dehydrogenase"/>
    <property type="match status" value="2"/>
</dbReference>
<keyword evidence="7" id="KW-1185">Reference proteome</keyword>
<dbReference type="Pfam" id="PF00400">
    <property type="entry name" value="WD40"/>
    <property type="match status" value="4"/>
</dbReference>
<dbReference type="InterPro" id="IPR001680">
    <property type="entry name" value="WD40_rpt"/>
</dbReference>
<dbReference type="Proteomes" id="UP000198406">
    <property type="component" value="Unassembled WGS sequence"/>
</dbReference>
<dbReference type="PROSITE" id="PS50294">
    <property type="entry name" value="WD_REPEATS_REGION"/>
    <property type="match status" value="2"/>
</dbReference>
<feature type="repeat" description="WD" evidence="3">
    <location>
        <begin position="345"/>
        <end position="387"/>
    </location>
</feature>
<dbReference type="PROSITE" id="PS00678">
    <property type="entry name" value="WD_REPEATS_1"/>
    <property type="match status" value="1"/>
</dbReference>
<dbReference type="AlphaFoldDB" id="A0A1Z5KDE3"/>
<dbReference type="InterPro" id="IPR051858">
    <property type="entry name" value="WD_repeat_GAD-1"/>
</dbReference>
<dbReference type="InParanoid" id="A0A1Z5KDE3"/>
<sequence>MKDTEERSEAVQDDDPDIPNSAYLEPIDQRVSLVTSSGTRIIIGCESLLSSNRNRSYLLVGRQASTSDVRIQHGSISRKHATIFFLDRSLVIKDLGGKHGTTINDARLPCNGSTVLKDGDRILFGSAIEHLFVVRIEGDKSNTDDGDTSLKQPLPNHPQHHSQKSLELAGAGLSGRDKRQAEIAAMMATLDEAPIYQKPILPTEESVDHVGQDPQVQDESQKMASRAKKYQLPISNVLKIPSESGRRNSVTALAVDPMGARFVIGSTDNYLRFYDFAGMNRGRQTSFRSVTPEEGHWPVSCAFSNTGDRLVVGTTSVQPVVLDREGQEEIQFVRGDMYVTDQSKTSGHTAAVTAVDWHPFERNSVLTASADGSVRLWNLTGRTQFKKLVCDKVYSVKSLRGQRTSVTALCFHPSGREFAVGTSCGSVQIWNPQRASGRPERTLFSAHGDGKPVTSLSYNMDGTQLASRSSEDDQVYVWDPMKFSRSSEPLATCAGAPTLHEHANVAFNQDGTILCIPTSESRSQTEGNLHVEGKLQFYRLSETATKSKRLLSYSTGDISPTIVKWHHKLNQIFLGCADGSSLVFYDLKMSTKGALIPSSKAGKTEESLSTLLNSRAPSGSAGVSGEIVTPFSLPMYRNEQPSESKRRRLDRKDPLRSKEPERPATGKHKIGGHTGGSNFAMFVADQSVSKTKPIAGRDPREALFQYSEGKSFIGGAYQGNESKLAEKTAEEDLARKT</sequence>
<evidence type="ECO:0000256" key="4">
    <source>
        <dbReference type="SAM" id="MobiDB-lite"/>
    </source>
</evidence>
<organism evidence="6 7">
    <name type="scientific">Fistulifera solaris</name>
    <name type="common">Oleaginous diatom</name>
    <dbReference type="NCBI Taxonomy" id="1519565"/>
    <lineage>
        <taxon>Eukaryota</taxon>
        <taxon>Sar</taxon>
        <taxon>Stramenopiles</taxon>
        <taxon>Ochrophyta</taxon>
        <taxon>Bacillariophyta</taxon>
        <taxon>Bacillariophyceae</taxon>
        <taxon>Bacillariophycidae</taxon>
        <taxon>Naviculales</taxon>
        <taxon>Naviculaceae</taxon>
        <taxon>Fistulifera</taxon>
    </lineage>
</organism>
<dbReference type="Pfam" id="PF00498">
    <property type="entry name" value="FHA"/>
    <property type="match status" value="1"/>
</dbReference>
<dbReference type="InterPro" id="IPR000253">
    <property type="entry name" value="FHA_dom"/>
</dbReference>
<dbReference type="PANTHER" id="PTHR16017:SF0">
    <property type="entry name" value="WD REPEAT-CONTAINING PROTEIN 70"/>
    <property type="match status" value="1"/>
</dbReference>
<feature type="region of interest" description="Disordered" evidence="4">
    <location>
        <begin position="632"/>
        <end position="676"/>
    </location>
</feature>
<comment type="caution">
    <text evidence="6">The sequence shown here is derived from an EMBL/GenBank/DDBJ whole genome shotgun (WGS) entry which is preliminary data.</text>
</comment>
<feature type="compositionally biased region" description="Basic and acidic residues" evidence="4">
    <location>
        <begin position="640"/>
        <end position="664"/>
    </location>
</feature>
<dbReference type="PANTHER" id="PTHR16017">
    <property type="entry name" value="GASTRULATION DEFECTIVE PROTEIN 1-RELATED"/>
    <property type="match status" value="1"/>
</dbReference>
<dbReference type="PROSITE" id="PS50006">
    <property type="entry name" value="FHA_DOMAIN"/>
    <property type="match status" value="1"/>
</dbReference>
<dbReference type="GO" id="GO:0035861">
    <property type="term" value="C:site of double-strand break"/>
    <property type="evidence" value="ECO:0007669"/>
    <property type="project" value="TreeGrafter"/>
</dbReference>
<evidence type="ECO:0000256" key="1">
    <source>
        <dbReference type="ARBA" id="ARBA00022574"/>
    </source>
</evidence>
<proteinExistence type="predicted"/>
<feature type="compositionally biased region" description="Basic and acidic residues" evidence="4">
    <location>
        <begin position="1"/>
        <end position="10"/>
    </location>
</feature>
<evidence type="ECO:0000256" key="3">
    <source>
        <dbReference type="PROSITE-ProRule" id="PRU00221"/>
    </source>
</evidence>
<evidence type="ECO:0000313" key="6">
    <source>
        <dbReference type="EMBL" id="GAX24273.1"/>
    </source>
</evidence>
<dbReference type="SMART" id="SM00240">
    <property type="entry name" value="FHA"/>
    <property type="match status" value="1"/>
</dbReference>
<dbReference type="CDD" id="cd00060">
    <property type="entry name" value="FHA"/>
    <property type="match status" value="1"/>
</dbReference>
<evidence type="ECO:0000256" key="2">
    <source>
        <dbReference type="ARBA" id="ARBA00022737"/>
    </source>
</evidence>
<dbReference type="SUPFAM" id="SSF50978">
    <property type="entry name" value="WD40 repeat-like"/>
    <property type="match status" value="1"/>
</dbReference>
<feature type="domain" description="FHA" evidence="5">
    <location>
        <begin position="58"/>
        <end position="108"/>
    </location>
</feature>
<dbReference type="InterPro" id="IPR008984">
    <property type="entry name" value="SMAD_FHA_dom_sf"/>
</dbReference>
<keyword evidence="2" id="KW-0677">Repeat</keyword>
<feature type="repeat" description="WD" evidence="3">
    <location>
        <begin position="243"/>
        <end position="275"/>
    </location>
</feature>
<feature type="region of interest" description="Disordered" evidence="4">
    <location>
        <begin position="713"/>
        <end position="737"/>
    </location>
</feature>
<accession>A0A1Z5KDE3</accession>
<feature type="repeat" description="WD" evidence="3">
    <location>
        <begin position="399"/>
        <end position="431"/>
    </location>
</feature>
<feature type="compositionally biased region" description="Basic and acidic residues" evidence="4">
    <location>
        <begin position="723"/>
        <end position="737"/>
    </location>
</feature>
<dbReference type="PROSITE" id="PS50082">
    <property type="entry name" value="WD_REPEATS_2"/>
    <property type="match status" value="3"/>
</dbReference>
<dbReference type="InterPro" id="IPR019775">
    <property type="entry name" value="WD40_repeat_CS"/>
</dbReference>
<reference evidence="6 7" key="1">
    <citation type="journal article" date="2015" name="Plant Cell">
        <title>Oil accumulation by the oleaginous diatom Fistulifera solaris as revealed by the genome and transcriptome.</title>
        <authorList>
            <person name="Tanaka T."/>
            <person name="Maeda Y."/>
            <person name="Veluchamy A."/>
            <person name="Tanaka M."/>
            <person name="Abida H."/>
            <person name="Marechal E."/>
            <person name="Bowler C."/>
            <person name="Muto M."/>
            <person name="Sunaga Y."/>
            <person name="Tanaka M."/>
            <person name="Yoshino T."/>
            <person name="Taniguchi T."/>
            <person name="Fukuda Y."/>
            <person name="Nemoto M."/>
            <person name="Matsumoto M."/>
            <person name="Wong P.S."/>
            <person name="Aburatani S."/>
            <person name="Fujibuchi W."/>
        </authorList>
    </citation>
    <scope>NUCLEOTIDE SEQUENCE [LARGE SCALE GENOMIC DNA]</scope>
    <source>
        <strain evidence="6 7">JPCC DA0580</strain>
    </source>
</reference>
<feature type="region of interest" description="Disordered" evidence="4">
    <location>
        <begin position="1"/>
        <end position="22"/>
    </location>
</feature>
<dbReference type="OrthoDB" id="10264376at2759"/>
<dbReference type="InterPro" id="IPR015943">
    <property type="entry name" value="WD40/YVTN_repeat-like_dom_sf"/>
</dbReference>
<dbReference type="Gene3D" id="2.60.200.20">
    <property type="match status" value="1"/>
</dbReference>
<evidence type="ECO:0000259" key="5">
    <source>
        <dbReference type="PROSITE" id="PS50006"/>
    </source>
</evidence>
<dbReference type="InterPro" id="IPR036322">
    <property type="entry name" value="WD40_repeat_dom_sf"/>
</dbReference>
<evidence type="ECO:0000313" key="7">
    <source>
        <dbReference type="Proteomes" id="UP000198406"/>
    </source>
</evidence>
<gene>
    <name evidence="6" type="ORF">FisN_4Lh024</name>
</gene>
<keyword evidence="1 3" id="KW-0853">WD repeat</keyword>
<dbReference type="SUPFAM" id="SSF49879">
    <property type="entry name" value="SMAD/FHA domain"/>
    <property type="match status" value="1"/>
</dbReference>
<dbReference type="GO" id="GO:0005634">
    <property type="term" value="C:nucleus"/>
    <property type="evidence" value="ECO:0007669"/>
    <property type="project" value="TreeGrafter"/>
</dbReference>
<name>A0A1Z5KDE3_FISSO</name>
<dbReference type="SMART" id="SM00320">
    <property type="entry name" value="WD40"/>
    <property type="match status" value="5"/>
</dbReference>
<feature type="region of interest" description="Disordered" evidence="4">
    <location>
        <begin position="142"/>
        <end position="164"/>
    </location>
</feature>
<feature type="region of interest" description="Disordered" evidence="4">
    <location>
        <begin position="206"/>
        <end position="227"/>
    </location>
</feature>
<protein>
    <recommendedName>
        <fullName evidence="5">FHA domain-containing protein</fullName>
    </recommendedName>
</protein>